<feature type="compositionally biased region" description="Basic and acidic residues" evidence="1">
    <location>
        <begin position="225"/>
        <end position="236"/>
    </location>
</feature>
<evidence type="ECO:0000256" key="2">
    <source>
        <dbReference type="SAM" id="SignalP"/>
    </source>
</evidence>
<organism evidence="3 4">
    <name type="scientific">Trichonephila clavipes</name>
    <name type="common">Golden silk orbweaver</name>
    <name type="synonym">Nephila clavipes</name>
    <dbReference type="NCBI Taxonomy" id="2585209"/>
    <lineage>
        <taxon>Eukaryota</taxon>
        <taxon>Metazoa</taxon>
        <taxon>Ecdysozoa</taxon>
        <taxon>Arthropoda</taxon>
        <taxon>Chelicerata</taxon>
        <taxon>Arachnida</taxon>
        <taxon>Araneae</taxon>
        <taxon>Araneomorphae</taxon>
        <taxon>Entelegynae</taxon>
        <taxon>Araneoidea</taxon>
        <taxon>Nephilidae</taxon>
        <taxon>Trichonephila</taxon>
    </lineage>
</organism>
<reference evidence="3" key="1">
    <citation type="submission" date="2020-08" db="EMBL/GenBank/DDBJ databases">
        <title>Multicomponent nature underlies the extraordinary mechanical properties of spider dragline silk.</title>
        <authorList>
            <person name="Kono N."/>
            <person name="Nakamura H."/>
            <person name="Mori M."/>
            <person name="Yoshida Y."/>
            <person name="Ohtoshi R."/>
            <person name="Malay A.D."/>
            <person name="Moran D.A.P."/>
            <person name="Tomita M."/>
            <person name="Numata K."/>
            <person name="Arakawa K."/>
        </authorList>
    </citation>
    <scope>NUCLEOTIDE SEQUENCE</scope>
</reference>
<proteinExistence type="predicted"/>
<feature type="chain" id="PRO_5036483170" evidence="2">
    <location>
        <begin position="27"/>
        <end position="301"/>
    </location>
</feature>
<dbReference type="EMBL" id="BMAU01021349">
    <property type="protein sequence ID" value="GFY18439.1"/>
    <property type="molecule type" value="Genomic_DNA"/>
</dbReference>
<protein>
    <submittedName>
        <fullName evidence="3">Uncharacterized protein</fullName>
    </submittedName>
</protein>
<name>A0A8X6VM55_TRICX</name>
<evidence type="ECO:0000256" key="1">
    <source>
        <dbReference type="SAM" id="MobiDB-lite"/>
    </source>
</evidence>
<dbReference type="AlphaFoldDB" id="A0A8X6VM55"/>
<feature type="signal peptide" evidence="2">
    <location>
        <begin position="1"/>
        <end position="26"/>
    </location>
</feature>
<evidence type="ECO:0000313" key="4">
    <source>
        <dbReference type="Proteomes" id="UP000887159"/>
    </source>
</evidence>
<sequence length="301" mass="34806">MNSLFQTSVVATFMLFYIASFTIVTCQENSDESNDEIFYPGVAYNVTILSNEQRTPVNTFVDTFVKAVYGSDTLKNVFDISETSLKNRLRLWLLCQETPKMPQFLSFPIGIHGNQSRGILHSGITQCYRCNNFFHTAANCHMNPRCLKYGKDHPTKDCEIKERQDNPYCINCEMYGHTACYTKCPRFPKPKKRTPISNRNNKIFTSNHAVEGNSFVNMQEKFRAKTPHPTDNKNNWERQSTSQNSLSHEDYSNDFQSTIDLFKIVVNIFKQFPKLSQSLLTLKNTKDFKQQAYLIFEALID</sequence>
<feature type="compositionally biased region" description="Polar residues" evidence="1">
    <location>
        <begin position="237"/>
        <end position="246"/>
    </location>
</feature>
<feature type="region of interest" description="Disordered" evidence="1">
    <location>
        <begin position="225"/>
        <end position="249"/>
    </location>
</feature>
<keyword evidence="2" id="KW-0732">Signal</keyword>
<accession>A0A8X6VM55</accession>
<keyword evidence="4" id="KW-1185">Reference proteome</keyword>
<comment type="caution">
    <text evidence="3">The sequence shown here is derived from an EMBL/GenBank/DDBJ whole genome shotgun (WGS) entry which is preliminary data.</text>
</comment>
<dbReference type="Proteomes" id="UP000887159">
    <property type="component" value="Unassembled WGS sequence"/>
</dbReference>
<gene>
    <name evidence="3" type="primary">NCL1_38151</name>
    <name evidence="3" type="ORF">TNCV_2396671</name>
</gene>
<evidence type="ECO:0000313" key="3">
    <source>
        <dbReference type="EMBL" id="GFY18439.1"/>
    </source>
</evidence>